<feature type="region of interest" description="Disordered" evidence="7">
    <location>
        <begin position="219"/>
        <end position="276"/>
    </location>
</feature>
<proteinExistence type="predicted"/>
<dbReference type="Gene3D" id="4.10.280.10">
    <property type="entry name" value="Helix-loop-helix DNA-binding domain"/>
    <property type="match status" value="1"/>
</dbReference>
<dbReference type="KEGG" id="apln:108732652"/>
<dbReference type="GO" id="GO:0046983">
    <property type="term" value="F:protein dimerization activity"/>
    <property type="evidence" value="ECO:0007669"/>
    <property type="project" value="InterPro"/>
</dbReference>
<reference evidence="10" key="1">
    <citation type="submission" date="2025-08" db="UniProtKB">
        <authorList>
            <consortium name="RefSeq"/>
        </authorList>
    </citation>
    <scope>IDENTIFICATION</scope>
    <source>
        <tissue evidence="10">Entire body</tissue>
    </source>
</reference>
<dbReference type="FunCoup" id="A0A1W4WF34">
    <property type="interactions" value="90"/>
</dbReference>
<keyword evidence="6" id="KW-0539">Nucleus</keyword>
<feature type="domain" description="BHLH" evidence="8">
    <location>
        <begin position="287"/>
        <end position="339"/>
    </location>
</feature>
<accession>A0A1W4WF34</accession>
<evidence type="ECO:0000256" key="1">
    <source>
        <dbReference type="ARBA" id="ARBA00004324"/>
    </source>
</evidence>
<keyword evidence="4" id="KW-0238">DNA-binding</keyword>
<dbReference type="FunFam" id="4.10.280.10:FF:000052">
    <property type="entry name" value="Protein atonal homolog 8"/>
    <property type="match status" value="1"/>
</dbReference>
<dbReference type="RefSeq" id="XP_018319067.1">
    <property type="nucleotide sequence ID" value="XM_018463565.2"/>
</dbReference>
<dbReference type="STRING" id="224129.A0A1W4WF34"/>
<dbReference type="GO" id="GO:0016607">
    <property type="term" value="C:nuclear speck"/>
    <property type="evidence" value="ECO:0007669"/>
    <property type="project" value="UniProtKB-SubCell"/>
</dbReference>
<dbReference type="GO" id="GO:0005737">
    <property type="term" value="C:cytoplasm"/>
    <property type="evidence" value="ECO:0007669"/>
    <property type="project" value="UniProtKB-SubCell"/>
</dbReference>
<feature type="compositionally biased region" description="Low complexity" evidence="7">
    <location>
        <begin position="252"/>
        <end position="268"/>
    </location>
</feature>
<dbReference type="CDD" id="cd11421">
    <property type="entry name" value="bHLH_TS_ATOH8"/>
    <property type="match status" value="1"/>
</dbReference>
<evidence type="ECO:0000256" key="6">
    <source>
        <dbReference type="ARBA" id="ARBA00023242"/>
    </source>
</evidence>
<keyword evidence="3" id="KW-0805">Transcription regulation</keyword>
<evidence type="ECO:0000313" key="10">
    <source>
        <dbReference type="RefSeq" id="XP_018319067.1"/>
    </source>
</evidence>
<dbReference type="OrthoDB" id="10001938at2759"/>
<keyword evidence="5" id="KW-0804">Transcription</keyword>
<name>A0A1W4WF34_AGRPL</name>
<evidence type="ECO:0000313" key="9">
    <source>
        <dbReference type="Proteomes" id="UP000192223"/>
    </source>
</evidence>
<dbReference type="GO" id="GO:0070888">
    <property type="term" value="F:E-box binding"/>
    <property type="evidence" value="ECO:0007669"/>
    <property type="project" value="TreeGrafter"/>
</dbReference>
<gene>
    <name evidence="10" type="primary">LOC108732652</name>
</gene>
<dbReference type="InterPro" id="IPR032660">
    <property type="entry name" value="ATOH8_bHLH"/>
</dbReference>
<evidence type="ECO:0000256" key="2">
    <source>
        <dbReference type="ARBA" id="ARBA00004496"/>
    </source>
</evidence>
<evidence type="ECO:0000256" key="7">
    <source>
        <dbReference type="SAM" id="MobiDB-lite"/>
    </source>
</evidence>
<evidence type="ECO:0000256" key="4">
    <source>
        <dbReference type="ARBA" id="ARBA00023125"/>
    </source>
</evidence>
<dbReference type="InParanoid" id="A0A1W4WF34"/>
<comment type="subcellular location">
    <subcellularLocation>
        <location evidence="2">Cytoplasm</location>
    </subcellularLocation>
    <subcellularLocation>
        <location evidence="1">Nucleus speckle</location>
    </subcellularLocation>
</comment>
<dbReference type="GO" id="GO:0003700">
    <property type="term" value="F:DNA-binding transcription factor activity"/>
    <property type="evidence" value="ECO:0007669"/>
    <property type="project" value="InterPro"/>
</dbReference>
<dbReference type="GO" id="GO:0045944">
    <property type="term" value="P:positive regulation of transcription by RNA polymerase II"/>
    <property type="evidence" value="ECO:0007669"/>
    <property type="project" value="TreeGrafter"/>
</dbReference>
<evidence type="ECO:0000256" key="5">
    <source>
        <dbReference type="ARBA" id="ARBA00023163"/>
    </source>
</evidence>
<keyword evidence="9" id="KW-1185">Reference proteome</keyword>
<organism evidence="9 10">
    <name type="scientific">Agrilus planipennis</name>
    <name type="common">Emerald ash borer</name>
    <name type="synonym">Agrilus marcopoli</name>
    <dbReference type="NCBI Taxonomy" id="224129"/>
    <lineage>
        <taxon>Eukaryota</taxon>
        <taxon>Metazoa</taxon>
        <taxon>Ecdysozoa</taxon>
        <taxon>Arthropoda</taxon>
        <taxon>Hexapoda</taxon>
        <taxon>Insecta</taxon>
        <taxon>Pterygota</taxon>
        <taxon>Neoptera</taxon>
        <taxon>Endopterygota</taxon>
        <taxon>Coleoptera</taxon>
        <taxon>Polyphaga</taxon>
        <taxon>Elateriformia</taxon>
        <taxon>Buprestoidea</taxon>
        <taxon>Buprestidae</taxon>
        <taxon>Agrilinae</taxon>
        <taxon>Agrilus</taxon>
    </lineage>
</organism>
<dbReference type="AlphaFoldDB" id="A0A1W4WF34"/>
<evidence type="ECO:0000259" key="8">
    <source>
        <dbReference type="PROSITE" id="PS50888"/>
    </source>
</evidence>
<dbReference type="InterPro" id="IPR011598">
    <property type="entry name" value="bHLH_dom"/>
</dbReference>
<protein>
    <submittedName>
        <fullName evidence="10">Uncharacterized protein LOC108732652</fullName>
    </submittedName>
</protein>
<dbReference type="CTD" id="45339"/>
<dbReference type="InterPro" id="IPR036638">
    <property type="entry name" value="HLH_DNA-bd_sf"/>
</dbReference>
<sequence>MTNGICKRIFLKENNMSATDRTGGYSSDLYTEDDELVQVHSPTDSSEDSVEVKVNPIPLRSKRKGTDPKKFDFCTVTPPPKKRMCLKISEEERKNAREPFRPWNVSNNTKCPSIIDTTTTNTNTTLNPALRDSLVRCPTPIGVENDSESPLPLLKKSTSDEPHQRLVKNSKSSYRHIPGPDNSDFSDGSTLRVPFHPSFAPVGAVVDVERAIQQSSNAFPSLRMTESPEEFSSEDSRKPTISVKNLDSLRDSNSGCSSSNSNNNNNSNRAIGIQRREQRNYKNMTRERRIEANARERTRVHTISAAFDTLRRAIPSYSHNQKLSKLSVLRIACSYIATLSNIVTDSEDQCENSLAECVDNVTRTIQREGKLRKKKDESD</sequence>
<dbReference type="GO" id="GO:0009653">
    <property type="term" value="P:anatomical structure morphogenesis"/>
    <property type="evidence" value="ECO:0007669"/>
    <property type="project" value="TreeGrafter"/>
</dbReference>
<evidence type="ECO:0000256" key="3">
    <source>
        <dbReference type="ARBA" id="ARBA00023015"/>
    </source>
</evidence>
<dbReference type="GeneID" id="108732652"/>
<dbReference type="PANTHER" id="PTHR19290">
    <property type="entry name" value="BASIC HELIX-LOOP-HELIX PROTEIN NEUROGENIN-RELATED"/>
    <property type="match status" value="1"/>
</dbReference>
<dbReference type="Proteomes" id="UP000192223">
    <property type="component" value="Unplaced"/>
</dbReference>
<dbReference type="SMART" id="SM00353">
    <property type="entry name" value="HLH"/>
    <property type="match status" value="1"/>
</dbReference>
<dbReference type="Pfam" id="PF00010">
    <property type="entry name" value="HLH"/>
    <property type="match status" value="1"/>
</dbReference>
<dbReference type="SUPFAM" id="SSF47459">
    <property type="entry name" value="HLH, helix-loop-helix DNA-binding domain"/>
    <property type="match status" value="1"/>
</dbReference>
<dbReference type="PROSITE" id="PS50888">
    <property type="entry name" value="BHLH"/>
    <property type="match status" value="1"/>
</dbReference>
<feature type="region of interest" description="Disordered" evidence="7">
    <location>
        <begin position="142"/>
        <end position="189"/>
    </location>
</feature>
<dbReference type="InterPro" id="IPR050359">
    <property type="entry name" value="bHLH_transcription_factors"/>
</dbReference>
<dbReference type="PANTHER" id="PTHR19290:SF102">
    <property type="entry name" value="TRANSCRIPTION FACTOR ATOH8"/>
    <property type="match status" value="1"/>
</dbReference>